<proteinExistence type="predicted"/>
<gene>
    <name evidence="1" type="ORF">JN12_00026</name>
</gene>
<keyword evidence="2" id="KW-1185">Reference proteome</keyword>
<accession>A0A562WS04</accession>
<name>A0A562WS04_9BACT</name>
<dbReference type="RefSeq" id="WP_145016856.1">
    <property type="nucleotide sequence ID" value="NZ_VLLN01000001.1"/>
</dbReference>
<reference evidence="1 2" key="1">
    <citation type="submission" date="2019-07" db="EMBL/GenBank/DDBJ databases">
        <title>Genomic Encyclopedia of Archaeal and Bacterial Type Strains, Phase II (KMG-II): from individual species to whole genera.</title>
        <authorList>
            <person name="Goeker M."/>
        </authorList>
    </citation>
    <scope>NUCLEOTIDE SEQUENCE [LARGE SCALE GENOMIC DNA]</scope>
    <source>
        <strain evidence="1 2">ATCC BAA-1139</strain>
    </source>
</reference>
<sequence>MKRSACLIVGLLATVTLQGCGGVAGDPPLAKKATIAFSAVSTSRLDSPIGGIDLAVALPRGMEVATVGGGSGVIENGSINSGNALAGTNIAYGTYSASTRRVRLSMGTVSDAYRTGEFLRLTCRVTDDAAVSADALQALETSLSVLRVAGYDPATKSTRILTGRVKVTTALSWLATP</sequence>
<comment type="caution">
    <text evidence="1">The sequence shown here is derived from an EMBL/GenBank/DDBJ whole genome shotgun (WGS) entry which is preliminary data.</text>
</comment>
<evidence type="ECO:0000313" key="1">
    <source>
        <dbReference type="EMBL" id="TWJ33354.1"/>
    </source>
</evidence>
<evidence type="ECO:0008006" key="3">
    <source>
        <dbReference type="Google" id="ProtNLM"/>
    </source>
</evidence>
<organism evidence="1 2">
    <name type="scientific">Geobacter argillaceus</name>
    <dbReference type="NCBI Taxonomy" id="345631"/>
    <lineage>
        <taxon>Bacteria</taxon>
        <taxon>Pseudomonadati</taxon>
        <taxon>Thermodesulfobacteriota</taxon>
        <taxon>Desulfuromonadia</taxon>
        <taxon>Geobacterales</taxon>
        <taxon>Geobacteraceae</taxon>
        <taxon>Geobacter</taxon>
    </lineage>
</organism>
<dbReference type="PROSITE" id="PS51257">
    <property type="entry name" value="PROKAR_LIPOPROTEIN"/>
    <property type="match status" value="1"/>
</dbReference>
<protein>
    <recommendedName>
        <fullName evidence="3">Lipoprotein</fullName>
    </recommendedName>
</protein>
<dbReference type="OrthoDB" id="5397515at2"/>
<dbReference type="AlphaFoldDB" id="A0A562WS04"/>
<evidence type="ECO:0000313" key="2">
    <source>
        <dbReference type="Proteomes" id="UP000319449"/>
    </source>
</evidence>
<dbReference type="Proteomes" id="UP000319449">
    <property type="component" value="Unassembled WGS sequence"/>
</dbReference>
<dbReference type="EMBL" id="VLLN01000001">
    <property type="protein sequence ID" value="TWJ33354.1"/>
    <property type="molecule type" value="Genomic_DNA"/>
</dbReference>